<gene>
    <name evidence="10" type="ORF">JL106_04080</name>
</gene>
<evidence type="ECO:0000256" key="5">
    <source>
        <dbReference type="ARBA" id="ARBA00022840"/>
    </source>
</evidence>
<evidence type="ECO:0000256" key="3">
    <source>
        <dbReference type="ARBA" id="ARBA00022801"/>
    </source>
</evidence>
<evidence type="ECO:0000259" key="7">
    <source>
        <dbReference type="Pfam" id="PF13086"/>
    </source>
</evidence>
<dbReference type="InterPro" id="IPR041677">
    <property type="entry name" value="DNA2/NAM7_AAA_11"/>
</dbReference>
<evidence type="ECO:0000313" key="10">
    <source>
        <dbReference type="EMBL" id="MBM9466458.1"/>
    </source>
</evidence>
<feature type="domain" description="DNA2/NAM7 helicase-like C-terminal" evidence="8">
    <location>
        <begin position="1113"/>
        <end position="1301"/>
    </location>
</feature>
<proteinExistence type="inferred from homology"/>
<comment type="caution">
    <text evidence="10">The sequence shown here is derived from an EMBL/GenBank/DDBJ whole genome shotgun (WGS) entry which is preliminary data.</text>
</comment>
<evidence type="ECO:0000256" key="4">
    <source>
        <dbReference type="ARBA" id="ARBA00022806"/>
    </source>
</evidence>
<feature type="region of interest" description="Disordered" evidence="6">
    <location>
        <begin position="332"/>
        <end position="354"/>
    </location>
</feature>
<dbReference type="PANTHER" id="PTHR43788:SF8">
    <property type="entry name" value="DNA-BINDING PROTEIN SMUBP-2"/>
    <property type="match status" value="1"/>
</dbReference>
<dbReference type="InterPro" id="IPR047187">
    <property type="entry name" value="SF1_C_Upf1"/>
</dbReference>
<dbReference type="InterPro" id="IPR050534">
    <property type="entry name" value="Coronavir_polyprotein_1ab"/>
</dbReference>
<dbReference type="CDD" id="cd18808">
    <property type="entry name" value="SF1_C_Upf1"/>
    <property type="match status" value="1"/>
</dbReference>
<keyword evidence="3" id="KW-0378">Hydrolase</keyword>
<evidence type="ECO:0000313" key="11">
    <source>
        <dbReference type="Proteomes" id="UP000663792"/>
    </source>
</evidence>
<dbReference type="RefSeq" id="WP_205259388.1">
    <property type="nucleotide sequence ID" value="NZ_JAERWK010000005.1"/>
</dbReference>
<comment type="similarity">
    <text evidence="1">Belongs to the DNA2/NAM7 helicase family.</text>
</comment>
<keyword evidence="5" id="KW-0067">ATP-binding</keyword>
<dbReference type="Gene3D" id="3.40.50.300">
    <property type="entry name" value="P-loop containing nucleotide triphosphate hydrolases"/>
    <property type="match status" value="3"/>
</dbReference>
<dbReference type="Gene3D" id="3.40.960.10">
    <property type="entry name" value="VSR Endonuclease"/>
    <property type="match status" value="1"/>
</dbReference>
<evidence type="ECO:0000256" key="2">
    <source>
        <dbReference type="ARBA" id="ARBA00022741"/>
    </source>
</evidence>
<dbReference type="SUPFAM" id="SSF52540">
    <property type="entry name" value="P-loop containing nucleoside triphosphate hydrolases"/>
    <property type="match status" value="1"/>
</dbReference>
<feature type="domain" description="DNA2/NAM7 helicase helicase" evidence="7">
    <location>
        <begin position="364"/>
        <end position="473"/>
    </location>
</feature>
<evidence type="ECO:0000256" key="1">
    <source>
        <dbReference type="ARBA" id="ARBA00007913"/>
    </source>
</evidence>
<evidence type="ECO:0000256" key="6">
    <source>
        <dbReference type="SAM" id="MobiDB-lite"/>
    </source>
</evidence>
<dbReference type="GO" id="GO:0043139">
    <property type="term" value="F:5'-3' DNA helicase activity"/>
    <property type="evidence" value="ECO:0007669"/>
    <property type="project" value="TreeGrafter"/>
</dbReference>
<dbReference type="GO" id="GO:0005524">
    <property type="term" value="F:ATP binding"/>
    <property type="evidence" value="ECO:0007669"/>
    <property type="project" value="UniProtKB-KW"/>
</dbReference>
<feature type="domain" description="Restriction endonuclease type II-like" evidence="9">
    <location>
        <begin position="1341"/>
        <end position="1434"/>
    </location>
</feature>
<accession>A0A938YEU0</accession>
<dbReference type="GO" id="GO:0016787">
    <property type="term" value="F:hydrolase activity"/>
    <property type="evidence" value="ECO:0007669"/>
    <property type="project" value="UniProtKB-KW"/>
</dbReference>
<reference evidence="10" key="1">
    <citation type="submission" date="2021-01" db="EMBL/GenBank/DDBJ databases">
        <title>YIM 132084 draft genome.</title>
        <authorList>
            <person name="An D."/>
        </authorList>
    </citation>
    <scope>NUCLEOTIDE SEQUENCE</scope>
    <source>
        <strain evidence="10">YIM 132084</strain>
    </source>
</reference>
<keyword evidence="4" id="KW-0347">Helicase</keyword>
<keyword evidence="11" id="KW-1185">Reference proteome</keyword>
<organism evidence="10 11">
    <name type="scientific">Nakamurella leprariae</name>
    <dbReference type="NCBI Taxonomy" id="2803911"/>
    <lineage>
        <taxon>Bacteria</taxon>
        <taxon>Bacillati</taxon>
        <taxon>Actinomycetota</taxon>
        <taxon>Actinomycetes</taxon>
        <taxon>Nakamurellales</taxon>
        <taxon>Nakamurellaceae</taxon>
        <taxon>Nakamurella</taxon>
    </lineage>
</organism>
<dbReference type="InterPro" id="IPR027417">
    <property type="entry name" value="P-loop_NTPase"/>
</dbReference>
<dbReference type="EMBL" id="JAERWK010000005">
    <property type="protein sequence ID" value="MBM9466458.1"/>
    <property type="molecule type" value="Genomic_DNA"/>
</dbReference>
<name>A0A938YEU0_9ACTN</name>
<dbReference type="PANTHER" id="PTHR43788">
    <property type="entry name" value="DNA2/NAM7 HELICASE FAMILY MEMBER"/>
    <property type="match status" value="1"/>
</dbReference>
<dbReference type="InterPro" id="IPR041679">
    <property type="entry name" value="DNA2/NAM7-like_C"/>
</dbReference>
<dbReference type="InterPro" id="IPR049468">
    <property type="entry name" value="Restrct_endonuc-II-like_dom"/>
</dbReference>
<evidence type="ECO:0000259" key="9">
    <source>
        <dbReference type="Pfam" id="PF18741"/>
    </source>
</evidence>
<protein>
    <submittedName>
        <fullName evidence="10">AAA family ATPase</fullName>
    </submittedName>
</protein>
<feature type="region of interest" description="Disordered" evidence="6">
    <location>
        <begin position="92"/>
        <end position="116"/>
    </location>
</feature>
<dbReference type="Pfam" id="PF13087">
    <property type="entry name" value="AAA_12"/>
    <property type="match status" value="1"/>
</dbReference>
<dbReference type="Pfam" id="PF18741">
    <property type="entry name" value="MTES_1575"/>
    <property type="match status" value="1"/>
</dbReference>
<dbReference type="Proteomes" id="UP000663792">
    <property type="component" value="Unassembled WGS sequence"/>
</dbReference>
<evidence type="ECO:0000259" key="8">
    <source>
        <dbReference type="Pfam" id="PF13087"/>
    </source>
</evidence>
<sequence length="1716" mass="189447">MVEAAPSTARDQALNLIDYLAAYESHRHPSVRRIADHGLFRLAESSLPVHEAVRIHPDESRWLTVDFIDLPAAPEPPDDVAAVLVDGASISPAVAPHLQPPPEHAPDRDPDEVAAAEDEWAGRTAPALAWIDEVWRPWSVVWGLAQQVKDLHRNLFEQHERLAVDRDSVELVWGFGHLRWTDMTAQPAEVVDHPLLSVPVEVAIDRRTSTITVTPAGGVEVDDRVVRGLDVHDRAGFTAIRQAVVEQAIDPWNETERDELLRRLVRAVDHRGELMAASPSGPVDHAVVTPSWTVFLRRRLANSEDFLEAMRQLYRDDHEVIPPPLRAILTTEDPIAGDGAGTSDGSGRDSGRDSGLLMLPLPANEQQQRILRLASFQPGVVVQGPPGTGKSHTIANLISHFVAEGRRVLVVAEKEQALSVLSDKIPEEIRDLAVSVLGADEESRRRLGNSIQHIQTRVGQGDARAADARITQLMSTIDQIDRRFAELTHQLRRTRRAEVEALPGDWLAGASLTPQVAAAWVAETADRYGEVIADPIGPHCTAPLSSNEFTELVSLLASIGTDRADQAGLTLPDRAQLPSPEEFAALVATRHDLRDRATRGAAALRPGAPAPVEQVDAITELAVAVRREVDWRRSVAGNWIERVLLQYGDARLASEWGGFIERVTALRDQVFRLRAGVRAHDVRVPSAAEDRFEQHLREAAARLAAGGKLGLFARDAKRAVESCTVDGRPPATAETVQLCIDALVIEQLRHRIAIQWQNQVAPVGGPALPGLPEETVTAQLDHVLACRQARQRWEQLRGRLDALGVPTPDHPDAGGLASIASSLDDVHVFAQVSAIDLRLDRVREHLERGARSGGASPLWRNLAGAVIDGDQQAWTAWWAEVEQLAAIAPQAQRLRELRGRLAAVAPVWAEKLARDPGAVVTADFAGVWQWRQLDTWLTGIAALPSPSVVQAQMEQTTQDRQRAITELVAERAWHRLLDNLGHRERQALQRYVAAVNRFGKTGGKYANRWIAEMRTALEDATTAVPVWIMPVSRALTNFRPTAEPSFDVLIVDEASQIGFEALPLLALARTTIIVGDDKQTSPENVGLNRERVFELMDDFLRDIHGYRTTFDPDRSLYDLAMLRFSSPVMLTEHFRSLPPIIEFSNRLAYDGKIVPLRDRAPRPGWRPLRTLTVEDGYRIGFVNKPEADAVVDLLERLHRDPACAGMSFGVITLLGTAQSKLVWDRLFDRLGPEIMQQRAIRVGEPANFQGDERDVMVVSTVIAPDPSQAKTRHGAMTSAKDLRRINVAASRARNQMWVVTSVSPNDLLPGDHRAALIRHCLGDPAVEAVRTDLLGRCESEFERKVVRALLDRGYRDVAVQYKVGQYRLDIVVTGPESRLAIECDGDRWHGEDAWESDRARQQVLERAGWTFERIRGSAFFRDPAVAMEPVWRHLEDLGIPTGDWREAQANTRAEDLVRTAITPPPRPADEQHVVSAEESTIGEPALGPRPPVVASPPSWYVPPADDEEDDEGLAATVEAGGSETAVVGTVDSVRAQGGRTAAPGPVTPPPSGAVRKAPYRLWTPRQLTPVSDVALTAVREGLAEIVEAEGPMHADRAYRLYVTASGGQRVGREIRRLLDLAVDGAVRRQQLQRVRDRYVRTGEATLYPMDVEPVLLRERGPRDLTDIPRGEVRTLMGAMGPELTAAERKRAVLREWGFGKLSSRLDIYLDECLTYG</sequence>
<dbReference type="Pfam" id="PF13086">
    <property type="entry name" value="AAA_11"/>
    <property type="match status" value="1"/>
</dbReference>
<keyword evidence="2" id="KW-0547">Nucleotide-binding</keyword>